<feature type="region of interest" description="Disordered" evidence="1">
    <location>
        <begin position="1"/>
        <end position="57"/>
    </location>
</feature>
<comment type="caution">
    <text evidence="2">The sequence shown here is derived from an EMBL/GenBank/DDBJ whole genome shotgun (WGS) entry which is preliminary data.</text>
</comment>
<organism evidence="2 3">
    <name type="scientific">Eragrostis curvula</name>
    <name type="common">weeping love grass</name>
    <dbReference type="NCBI Taxonomy" id="38414"/>
    <lineage>
        <taxon>Eukaryota</taxon>
        <taxon>Viridiplantae</taxon>
        <taxon>Streptophyta</taxon>
        <taxon>Embryophyta</taxon>
        <taxon>Tracheophyta</taxon>
        <taxon>Spermatophyta</taxon>
        <taxon>Magnoliopsida</taxon>
        <taxon>Liliopsida</taxon>
        <taxon>Poales</taxon>
        <taxon>Poaceae</taxon>
        <taxon>PACMAD clade</taxon>
        <taxon>Chloridoideae</taxon>
        <taxon>Eragrostideae</taxon>
        <taxon>Eragrostidinae</taxon>
        <taxon>Eragrostis</taxon>
    </lineage>
</organism>
<keyword evidence="3" id="KW-1185">Reference proteome</keyword>
<name>A0A5J9WFM8_9POAL</name>
<reference evidence="2 3" key="1">
    <citation type="journal article" date="2019" name="Sci. Rep.">
        <title>A high-quality genome of Eragrostis curvula grass provides insights into Poaceae evolution and supports new strategies to enhance forage quality.</title>
        <authorList>
            <person name="Carballo J."/>
            <person name="Santos B.A.C.M."/>
            <person name="Zappacosta D."/>
            <person name="Garbus I."/>
            <person name="Selva J.P."/>
            <person name="Gallo C.A."/>
            <person name="Diaz A."/>
            <person name="Albertini E."/>
            <person name="Caccamo M."/>
            <person name="Echenique V."/>
        </authorList>
    </citation>
    <scope>NUCLEOTIDE SEQUENCE [LARGE SCALE GENOMIC DNA]</scope>
    <source>
        <strain evidence="3">cv. Victoria</strain>
        <tissue evidence="2">Leaf</tissue>
    </source>
</reference>
<evidence type="ECO:0000313" key="2">
    <source>
        <dbReference type="EMBL" id="TVU46220.1"/>
    </source>
</evidence>
<evidence type="ECO:0000313" key="3">
    <source>
        <dbReference type="Proteomes" id="UP000324897"/>
    </source>
</evidence>
<proteinExistence type="predicted"/>
<dbReference type="AlphaFoldDB" id="A0A5J9WFM8"/>
<evidence type="ECO:0000256" key="1">
    <source>
        <dbReference type="SAM" id="MobiDB-lite"/>
    </source>
</evidence>
<gene>
    <name evidence="2" type="ORF">EJB05_05741</name>
</gene>
<sequence>MAMLSCPAGQTSGGDGVFAPNSGTTETGKLSALVSADAETEDENKTDDTDDPAPSPDVYWNDYELTILRDCIPGFKGKSLKRNLELIKEGIESQADQDCAETTEVRTPTPKLNNIGEALTTSAIHSSSKKKANTIEEDEVVDNSNTGQGKTKKKSAASKSAAGTEEGKTKKTTNNTPEGDVPESSAAGQRKGRKKSSTSMQVADTDGVKAKKTSKSKDFRHGMTYAIDWYTLVLFQYHTWIICKNVMSLECHPLSHLSHAYHEKSQGQVTYVVLSLSLLCIQVWNGIPSLNCDMHIMTRVKWRLHVQIKDATSSAYHRHLYTSMAHSCCSFRFLFCFHVQIELHGYEWHQGNRKI</sequence>
<feature type="non-terminal residue" evidence="2">
    <location>
        <position position="1"/>
    </location>
</feature>
<protein>
    <submittedName>
        <fullName evidence="2">Uncharacterized protein</fullName>
    </submittedName>
</protein>
<feature type="compositionally biased region" description="Acidic residues" evidence="1">
    <location>
        <begin position="38"/>
        <end position="51"/>
    </location>
</feature>
<feature type="non-terminal residue" evidence="2">
    <location>
        <position position="355"/>
    </location>
</feature>
<dbReference type="EMBL" id="RWGY01000004">
    <property type="protein sequence ID" value="TVU46220.1"/>
    <property type="molecule type" value="Genomic_DNA"/>
</dbReference>
<accession>A0A5J9WFM8</accession>
<feature type="region of interest" description="Disordered" evidence="1">
    <location>
        <begin position="93"/>
        <end position="214"/>
    </location>
</feature>
<dbReference type="Proteomes" id="UP000324897">
    <property type="component" value="Chromosome 5"/>
</dbReference>
<dbReference type="Gramene" id="TVU46220">
    <property type="protein sequence ID" value="TVU46220"/>
    <property type="gene ID" value="EJB05_05741"/>
</dbReference>